<dbReference type="Gene3D" id="1.25.40.10">
    <property type="entry name" value="Tetratricopeptide repeat domain"/>
    <property type="match status" value="1"/>
</dbReference>
<dbReference type="InParanoid" id="A0A1Z5KF12"/>
<dbReference type="InterPro" id="IPR011990">
    <property type="entry name" value="TPR-like_helical_dom_sf"/>
</dbReference>
<comment type="caution">
    <text evidence="1">The sequence shown here is derived from an EMBL/GenBank/DDBJ whole genome shotgun (WGS) entry which is preliminary data.</text>
</comment>
<evidence type="ECO:0000313" key="1">
    <source>
        <dbReference type="EMBL" id="GAX24661.1"/>
    </source>
</evidence>
<organism evidence="1 2">
    <name type="scientific">Fistulifera solaris</name>
    <name type="common">Oleaginous diatom</name>
    <dbReference type="NCBI Taxonomy" id="1519565"/>
    <lineage>
        <taxon>Eukaryota</taxon>
        <taxon>Sar</taxon>
        <taxon>Stramenopiles</taxon>
        <taxon>Ochrophyta</taxon>
        <taxon>Bacillariophyta</taxon>
        <taxon>Bacillariophyceae</taxon>
        <taxon>Bacillariophycidae</taxon>
        <taxon>Naviculales</taxon>
        <taxon>Naviculaceae</taxon>
        <taxon>Fistulifera</taxon>
    </lineage>
</organism>
<evidence type="ECO:0000313" key="2">
    <source>
        <dbReference type="Proteomes" id="UP000198406"/>
    </source>
</evidence>
<keyword evidence="2" id="KW-1185">Reference proteome</keyword>
<reference evidence="1 2" key="1">
    <citation type="journal article" date="2015" name="Plant Cell">
        <title>Oil accumulation by the oleaginous diatom Fistulifera solaris as revealed by the genome and transcriptome.</title>
        <authorList>
            <person name="Tanaka T."/>
            <person name="Maeda Y."/>
            <person name="Veluchamy A."/>
            <person name="Tanaka M."/>
            <person name="Abida H."/>
            <person name="Marechal E."/>
            <person name="Bowler C."/>
            <person name="Muto M."/>
            <person name="Sunaga Y."/>
            <person name="Tanaka M."/>
            <person name="Yoshino T."/>
            <person name="Taniguchi T."/>
            <person name="Fukuda Y."/>
            <person name="Nemoto M."/>
            <person name="Matsumoto M."/>
            <person name="Wong P.S."/>
            <person name="Aburatani S."/>
            <person name="Fujibuchi W."/>
        </authorList>
    </citation>
    <scope>NUCLEOTIDE SEQUENCE [LARGE SCALE GENOMIC DNA]</scope>
    <source>
        <strain evidence="1 2">JPCC DA0580</strain>
    </source>
</reference>
<dbReference type="SUPFAM" id="SSF48452">
    <property type="entry name" value="TPR-like"/>
    <property type="match status" value="1"/>
</dbReference>
<dbReference type="OrthoDB" id="44193at2759"/>
<dbReference type="AlphaFoldDB" id="A0A1Z5KF12"/>
<accession>A0A1Z5KF12</accession>
<gene>
    <name evidence="1" type="ORF">FisN_4Hh219</name>
</gene>
<sequence>MRFVLPGCTTALWLTNYLATSLIIVSPPPLTHSSSLLFPASSSRIATASPLQQGISTWIAATPAPPSSADIQLLRQAFAEFYGMNRDLPKSLELLNAVIERWQGQAPEEVAGLYRVRGDCHFALADAPAAAADYDQAVQLIQKSNVQDELAVALLGRARANKSMLRPGDSKTATSIAKDYQLGLQLTGRQEDWDTDEELILDGIRRNPYAAWEWALVLRVAEDYNKAAEIHQLAAEAFDEIGDKAHSSISWVDAALDTSNSNLLKNVLAVKFDKSVVEGRDSEMVQRVLAKESEANMALAALYWSAGERSPAEEQLQNACSRLGKVQQVMSKVSNAKEKEDETVRLAYSIDDHPVLLDCSEYRNDDLLKTKLDWPESLRTKMGQLQKVR</sequence>
<dbReference type="Proteomes" id="UP000198406">
    <property type="component" value="Unassembled WGS sequence"/>
</dbReference>
<proteinExistence type="predicted"/>
<name>A0A1Z5KF12_FISSO</name>
<protein>
    <submittedName>
        <fullName evidence="1">Uncharacterized protein</fullName>
    </submittedName>
</protein>
<dbReference type="EMBL" id="BDSP01000213">
    <property type="protein sequence ID" value="GAX24661.1"/>
    <property type="molecule type" value="Genomic_DNA"/>
</dbReference>